<dbReference type="Proteomes" id="UP000622638">
    <property type="component" value="Unassembled WGS sequence"/>
</dbReference>
<dbReference type="SUPFAM" id="SSF109635">
    <property type="entry name" value="DnaK suppressor protein DksA, alpha-hairpin domain"/>
    <property type="match status" value="1"/>
</dbReference>
<sequence length="121" mass="13048">MNAPTADELQRLHDDLLATRARLAGSLRRQLHENGAQPAPHLHDYLADQLDPAEASEEFADELAWLGHEAAALRRTDAALRRMAEGRYGSCTTCGAAIAVERLLAMPSAERCLACQAAAEG</sequence>
<keyword evidence="9" id="KW-1185">Reference proteome</keyword>
<dbReference type="InterPro" id="IPR000962">
    <property type="entry name" value="Znf_DskA_TraR"/>
</dbReference>
<reference evidence="6" key="4">
    <citation type="submission" date="2024-05" db="EMBL/GenBank/DDBJ databases">
        <authorList>
            <person name="Sun Q."/>
            <person name="Zhou Y."/>
        </authorList>
    </citation>
    <scope>NUCLEOTIDE SEQUENCE</scope>
    <source>
        <strain evidence="6">CGMCC 1.15931</strain>
    </source>
</reference>
<dbReference type="PROSITE" id="PS51128">
    <property type="entry name" value="ZF_DKSA_2"/>
    <property type="match status" value="1"/>
</dbReference>
<feature type="domain" description="Zinc finger DksA/TraR C4-type" evidence="5">
    <location>
        <begin position="86"/>
        <end position="120"/>
    </location>
</feature>
<keyword evidence="2" id="KW-0863">Zinc-finger</keyword>
<dbReference type="RefSeq" id="WP_155473007.1">
    <property type="nucleotide sequence ID" value="NZ_BMKG01000017.1"/>
</dbReference>
<evidence type="ECO:0000256" key="4">
    <source>
        <dbReference type="PROSITE-ProRule" id="PRU00510"/>
    </source>
</evidence>
<protein>
    <submittedName>
        <fullName evidence="7">TraR/DksA family transcriptional regulator</fullName>
    </submittedName>
</protein>
<dbReference type="PANTHER" id="PTHR33823">
    <property type="entry name" value="RNA POLYMERASE-BINDING TRANSCRIPTION FACTOR DKSA-RELATED"/>
    <property type="match status" value="1"/>
</dbReference>
<dbReference type="InterPro" id="IPR037187">
    <property type="entry name" value="DnaK_N"/>
</dbReference>
<dbReference type="PANTHER" id="PTHR33823:SF4">
    <property type="entry name" value="GENERAL STRESS PROTEIN 16O"/>
    <property type="match status" value="1"/>
</dbReference>
<evidence type="ECO:0000313" key="8">
    <source>
        <dbReference type="Proteomes" id="UP000430634"/>
    </source>
</evidence>
<evidence type="ECO:0000313" key="6">
    <source>
        <dbReference type="EMBL" id="GGC13352.1"/>
    </source>
</evidence>
<dbReference type="Pfam" id="PF01258">
    <property type="entry name" value="zf-dskA_traR"/>
    <property type="match status" value="1"/>
</dbReference>
<keyword evidence="3" id="KW-0862">Zinc</keyword>
<dbReference type="GO" id="GO:0008270">
    <property type="term" value="F:zinc ion binding"/>
    <property type="evidence" value="ECO:0007669"/>
    <property type="project" value="UniProtKB-KW"/>
</dbReference>
<reference evidence="6" key="1">
    <citation type="journal article" date="2014" name="Int. J. Syst. Evol. Microbiol.">
        <title>Complete genome of a new Firmicutes species belonging to the dominant human colonic microbiota ('Ruminococcus bicirculans') reveals two chromosomes and a selective capacity to utilize plant glucans.</title>
        <authorList>
            <consortium name="NISC Comparative Sequencing Program"/>
            <person name="Wegmann U."/>
            <person name="Louis P."/>
            <person name="Goesmann A."/>
            <person name="Henrissat B."/>
            <person name="Duncan S.H."/>
            <person name="Flint H.J."/>
        </authorList>
    </citation>
    <scope>NUCLEOTIDE SEQUENCE</scope>
    <source>
        <strain evidence="6">CGMCC 1.15931</strain>
    </source>
</reference>
<evidence type="ECO:0000256" key="1">
    <source>
        <dbReference type="ARBA" id="ARBA00022723"/>
    </source>
</evidence>
<reference evidence="7 8" key="3">
    <citation type="submission" date="2019-11" db="EMBL/GenBank/DDBJ databases">
        <title>Type strains purchased from KCTC, JCM and DSMZ.</title>
        <authorList>
            <person name="Lu H."/>
        </authorList>
    </citation>
    <scope>NUCLEOTIDE SEQUENCE [LARGE SCALE GENOMIC DNA]</scope>
    <source>
        <strain evidence="7 8">KCTC 52429</strain>
    </source>
</reference>
<evidence type="ECO:0000256" key="2">
    <source>
        <dbReference type="ARBA" id="ARBA00022771"/>
    </source>
</evidence>
<comment type="caution">
    <text evidence="7">The sequence shown here is derived from an EMBL/GenBank/DDBJ whole genome shotgun (WGS) entry which is preliminary data.</text>
</comment>
<organism evidence="7 8">
    <name type="scientific">Pseudoduganella buxea</name>
    <dbReference type="NCBI Taxonomy" id="1949069"/>
    <lineage>
        <taxon>Bacteria</taxon>
        <taxon>Pseudomonadati</taxon>
        <taxon>Pseudomonadota</taxon>
        <taxon>Betaproteobacteria</taxon>
        <taxon>Burkholderiales</taxon>
        <taxon>Oxalobacteraceae</taxon>
        <taxon>Telluria group</taxon>
        <taxon>Pseudoduganella</taxon>
    </lineage>
</organism>
<evidence type="ECO:0000313" key="9">
    <source>
        <dbReference type="Proteomes" id="UP000622638"/>
    </source>
</evidence>
<evidence type="ECO:0000259" key="5">
    <source>
        <dbReference type="Pfam" id="PF01258"/>
    </source>
</evidence>
<keyword evidence="1" id="KW-0479">Metal-binding</keyword>
<gene>
    <name evidence="6" type="ORF">GCM10011572_38430</name>
    <name evidence="7" type="ORF">GM672_23765</name>
</gene>
<dbReference type="Proteomes" id="UP000430634">
    <property type="component" value="Unassembled WGS sequence"/>
</dbReference>
<evidence type="ECO:0000256" key="3">
    <source>
        <dbReference type="ARBA" id="ARBA00022833"/>
    </source>
</evidence>
<feature type="zinc finger region" description="dksA C4-type" evidence="4">
    <location>
        <begin position="91"/>
        <end position="115"/>
    </location>
</feature>
<reference evidence="9" key="2">
    <citation type="journal article" date="2019" name="Int. J. Syst. Evol. Microbiol.">
        <title>The Global Catalogue of Microorganisms (GCM) 10K type strain sequencing project: providing services to taxonomists for standard genome sequencing and annotation.</title>
        <authorList>
            <consortium name="The Broad Institute Genomics Platform"/>
            <consortium name="The Broad Institute Genome Sequencing Center for Infectious Disease"/>
            <person name="Wu L."/>
            <person name="Ma J."/>
        </authorList>
    </citation>
    <scope>NUCLEOTIDE SEQUENCE [LARGE SCALE GENOMIC DNA]</scope>
    <source>
        <strain evidence="9">CGMCC 1.15931</strain>
    </source>
</reference>
<dbReference type="EMBL" id="BMKG01000017">
    <property type="protein sequence ID" value="GGC13352.1"/>
    <property type="molecule type" value="Genomic_DNA"/>
</dbReference>
<accession>A0A6I3T4U8</accession>
<proteinExistence type="predicted"/>
<dbReference type="AlphaFoldDB" id="A0A6I3T4U8"/>
<evidence type="ECO:0000313" key="7">
    <source>
        <dbReference type="EMBL" id="MTV55746.1"/>
    </source>
</evidence>
<name>A0A6I3T4U8_9BURK</name>
<dbReference type="Gene3D" id="1.20.120.910">
    <property type="entry name" value="DksA, coiled-coil domain"/>
    <property type="match status" value="1"/>
</dbReference>
<dbReference type="EMBL" id="WNKZ01000100">
    <property type="protein sequence ID" value="MTV55746.1"/>
    <property type="molecule type" value="Genomic_DNA"/>
</dbReference>
<dbReference type="OrthoDB" id="9811543at2"/>
<dbReference type="SUPFAM" id="SSF57716">
    <property type="entry name" value="Glucocorticoid receptor-like (DNA-binding domain)"/>
    <property type="match status" value="1"/>
</dbReference>